<name>A0A7T0C4R0_9BACT</name>
<evidence type="ECO:0000313" key="3">
    <source>
        <dbReference type="EMBL" id="QPJ66501.1"/>
    </source>
</evidence>
<dbReference type="PANTHER" id="PTHR12277:SF81">
    <property type="entry name" value="PROTEIN ABHD13"/>
    <property type="match status" value="1"/>
</dbReference>
<feature type="transmembrane region" description="Helical" evidence="1">
    <location>
        <begin position="6"/>
        <end position="28"/>
    </location>
</feature>
<dbReference type="InterPro" id="IPR022742">
    <property type="entry name" value="Hydrolase_4"/>
</dbReference>
<dbReference type="EMBL" id="CP048620">
    <property type="protein sequence ID" value="QPJ66501.1"/>
    <property type="molecule type" value="Genomic_DNA"/>
</dbReference>
<evidence type="ECO:0000259" key="2">
    <source>
        <dbReference type="Pfam" id="PF12146"/>
    </source>
</evidence>
<dbReference type="InterPro" id="IPR029058">
    <property type="entry name" value="AB_hydrolase_fold"/>
</dbReference>
<keyword evidence="1" id="KW-1133">Transmembrane helix</keyword>
<evidence type="ECO:0000256" key="1">
    <source>
        <dbReference type="SAM" id="Phobius"/>
    </source>
</evidence>
<reference evidence="4" key="1">
    <citation type="submission" date="2020-02" db="EMBL/GenBank/DDBJ databases">
        <title>Genomic and physiological characterization of two novel Nitrospinaceae genera.</title>
        <authorList>
            <person name="Mueller A.J."/>
            <person name="Jung M.-Y."/>
            <person name="Strachan C.R."/>
            <person name="Herbold C.W."/>
            <person name="Kirkegaard R.H."/>
            <person name="Daims H."/>
        </authorList>
    </citation>
    <scope>NUCLEOTIDE SEQUENCE [LARGE SCALE GENOMIC DNA]</scope>
</reference>
<proteinExistence type="predicted"/>
<gene>
    <name evidence="3" type="ORF">G3M78_14275</name>
</gene>
<keyword evidence="3" id="KW-0378">Hydrolase</keyword>
<organism evidence="3 4">
    <name type="scientific">Candidatus Nitrohelix vancouverensis</name>
    <dbReference type="NCBI Taxonomy" id="2705534"/>
    <lineage>
        <taxon>Bacteria</taxon>
        <taxon>Pseudomonadati</taxon>
        <taxon>Nitrospinota/Tectimicrobiota group</taxon>
        <taxon>Nitrospinota</taxon>
        <taxon>Nitrospinia</taxon>
        <taxon>Nitrospinales</taxon>
        <taxon>Nitrospinaceae</taxon>
        <taxon>Candidatus Nitrohelix</taxon>
    </lineage>
</organism>
<dbReference type="Pfam" id="PF12146">
    <property type="entry name" value="Hydrolase_4"/>
    <property type="match status" value="1"/>
</dbReference>
<evidence type="ECO:0000313" key="4">
    <source>
        <dbReference type="Proteomes" id="UP000594464"/>
    </source>
</evidence>
<dbReference type="AlphaFoldDB" id="A0A7T0C4R0"/>
<dbReference type="PANTHER" id="PTHR12277">
    <property type="entry name" value="ALPHA/BETA HYDROLASE DOMAIN-CONTAINING PROTEIN"/>
    <property type="match status" value="1"/>
</dbReference>
<protein>
    <submittedName>
        <fullName evidence="3">Alpha/beta hydrolase</fullName>
    </submittedName>
</protein>
<accession>A0A7T0C4R0</accession>
<dbReference type="GO" id="GO:0016787">
    <property type="term" value="F:hydrolase activity"/>
    <property type="evidence" value="ECO:0007669"/>
    <property type="project" value="UniProtKB-KW"/>
</dbReference>
<dbReference type="KEGG" id="nva:G3M78_14275"/>
<feature type="domain" description="Serine aminopeptidase S33" evidence="2">
    <location>
        <begin position="69"/>
        <end position="179"/>
    </location>
</feature>
<sequence length="276" mass="30560">MLGLLGWGVGAVFVFALTLVGFESSLVYHPMRHPVGNWNPQSYGLQSEEVSFSAPGGPQLHGWFFPVPEAKATLLWFHGNAGNITHRLDNIQKLQALRLNIFIFDYRGYGKSEGKPDEMGLYADSQAAYDYLVKVRNIVPEWLILFGRSLGAACAVETALHNPAAGLIVESGFTSASDMAREMFPLFSLGWAIQSKMNSLEKIPRLTLPKLIAHGSQDEIVPFSMGQRLYSAAKEPKEFYAIEGAGHNDTYFVNTGEYLRQWDRFIVGALAAAKKL</sequence>
<dbReference type="SUPFAM" id="SSF53474">
    <property type="entry name" value="alpha/beta-Hydrolases"/>
    <property type="match status" value="1"/>
</dbReference>
<dbReference type="Proteomes" id="UP000594464">
    <property type="component" value="Chromosome"/>
</dbReference>
<keyword evidence="1" id="KW-0812">Transmembrane</keyword>
<keyword evidence="1" id="KW-0472">Membrane</keyword>
<dbReference type="Gene3D" id="3.40.50.1820">
    <property type="entry name" value="alpha/beta hydrolase"/>
    <property type="match status" value="1"/>
</dbReference>